<dbReference type="FunFam" id="2.60.11.10:FF:000004">
    <property type="entry name" value="Cytochrome c oxidase subunit 5B"/>
    <property type="match status" value="1"/>
</dbReference>
<feature type="binding site" evidence="3">
    <location>
        <position position="108"/>
    </location>
    <ligand>
        <name>Zn(2+)</name>
        <dbReference type="ChEBI" id="CHEBI:29105"/>
    </ligand>
</feature>
<feature type="binding site" evidence="3">
    <location>
        <position position="86"/>
    </location>
    <ligand>
        <name>Zn(2+)</name>
        <dbReference type="ChEBI" id="CHEBI:29105"/>
    </ligand>
</feature>
<dbReference type="GO" id="GO:0006123">
    <property type="term" value="P:mitochondrial electron transport, cytochrome c to oxygen"/>
    <property type="evidence" value="ECO:0007669"/>
    <property type="project" value="InterPro"/>
</dbReference>
<sequence>MASLSRRCLFLFSRRNLSLTAAKNKDRVMPDQLEHATGLEKQELLAKLAGVEDPYEMSINKRGPGTKDCPNLVPSNFNMRVVGCVCEEDATSINWMWLYKGEPKRCECGYWFKLVEKKPVV</sequence>
<evidence type="ECO:0000256" key="1">
    <source>
        <dbReference type="ARBA" id="ARBA00022723"/>
    </source>
</evidence>
<dbReference type="GO" id="GO:0046872">
    <property type="term" value="F:metal ion binding"/>
    <property type="evidence" value="ECO:0007669"/>
    <property type="project" value="UniProtKB-KW"/>
</dbReference>
<evidence type="ECO:0000313" key="4">
    <source>
        <dbReference type="EMBL" id="KAK2704605.1"/>
    </source>
</evidence>
<accession>A0AA88H4C8</accession>
<feature type="binding site" evidence="3">
    <location>
        <position position="106"/>
    </location>
    <ligand>
        <name>Zn(2+)</name>
        <dbReference type="ChEBI" id="CHEBI:29105"/>
    </ligand>
</feature>
<dbReference type="CDD" id="cd00924">
    <property type="entry name" value="Cyt_c_Oxidase_Vb"/>
    <property type="match status" value="1"/>
</dbReference>
<dbReference type="PANTHER" id="PTHR10122:SF0">
    <property type="entry name" value="CYTOCHROME C OXIDASE SUBUNIT 5B, ISOFORM A-RELATED"/>
    <property type="match status" value="1"/>
</dbReference>
<gene>
    <name evidence="4" type="ORF">QYM36_016862</name>
</gene>
<dbReference type="EMBL" id="JAVRJZ010000021">
    <property type="protein sequence ID" value="KAK2704605.1"/>
    <property type="molecule type" value="Genomic_DNA"/>
</dbReference>
<dbReference type="InterPro" id="IPR002124">
    <property type="entry name" value="Cyt_c_oxidase_su5b"/>
</dbReference>
<keyword evidence="2 3" id="KW-0862">Zinc</keyword>
<evidence type="ECO:0000256" key="3">
    <source>
        <dbReference type="PIRSR" id="PIRSR602124-1"/>
    </source>
</evidence>
<feature type="binding site" evidence="3">
    <location>
        <position position="84"/>
    </location>
    <ligand>
        <name>Zn(2+)</name>
        <dbReference type="ChEBI" id="CHEBI:29105"/>
    </ligand>
</feature>
<dbReference type="AlphaFoldDB" id="A0AA88H4C8"/>
<evidence type="ECO:0008006" key="6">
    <source>
        <dbReference type="Google" id="ProtNLM"/>
    </source>
</evidence>
<dbReference type="GO" id="GO:0045277">
    <property type="term" value="C:respiratory chain complex IV"/>
    <property type="evidence" value="ECO:0007669"/>
    <property type="project" value="InterPro"/>
</dbReference>
<keyword evidence="1 3" id="KW-0479">Metal-binding</keyword>
<proteinExistence type="predicted"/>
<evidence type="ECO:0000313" key="5">
    <source>
        <dbReference type="Proteomes" id="UP001187531"/>
    </source>
</evidence>
<dbReference type="PANTHER" id="PTHR10122">
    <property type="entry name" value="CYTOCHROME C OXIDASE SUBUNIT 5B, MITOCHONDRIAL"/>
    <property type="match status" value="1"/>
</dbReference>
<protein>
    <recommendedName>
        <fullName evidence="6">Cytochrome c oxidase subunit 5B, mitochondrial</fullName>
    </recommendedName>
</protein>
<evidence type="ECO:0000256" key="2">
    <source>
        <dbReference type="ARBA" id="ARBA00022833"/>
    </source>
</evidence>
<name>A0AA88H4C8_ARTSF</name>
<dbReference type="Proteomes" id="UP001187531">
    <property type="component" value="Unassembled WGS sequence"/>
</dbReference>
<dbReference type="Pfam" id="PF01215">
    <property type="entry name" value="COX5B"/>
    <property type="match status" value="1"/>
</dbReference>
<dbReference type="GO" id="GO:0005740">
    <property type="term" value="C:mitochondrial envelope"/>
    <property type="evidence" value="ECO:0007669"/>
    <property type="project" value="InterPro"/>
</dbReference>
<dbReference type="PROSITE" id="PS51359">
    <property type="entry name" value="COX5B_2"/>
    <property type="match status" value="1"/>
</dbReference>
<dbReference type="InterPro" id="IPR036972">
    <property type="entry name" value="Cyt_c_oxidase_su5b_sf"/>
</dbReference>
<dbReference type="SUPFAM" id="SSF57802">
    <property type="entry name" value="Rubredoxin-like"/>
    <property type="match status" value="1"/>
</dbReference>
<reference evidence="4" key="1">
    <citation type="submission" date="2023-07" db="EMBL/GenBank/DDBJ databases">
        <title>Chromosome-level genome assembly of Artemia franciscana.</title>
        <authorList>
            <person name="Jo E."/>
        </authorList>
    </citation>
    <scope>NUCLEOTIDE SEQUENCE</scope>
    <source>
        <tissue evidence="4">Whole body</tissue>
    </source>
</reference>
<organism evidence="4 5">
    <name type="scientific">Artemia franciscana</name>
    <name type="common">Brine shrimp</name>
    <name type="synonym">Artemia sanfranciscana</name>
    <dbReference type="NCBI Taxonomy" id="6661"/>
    <lineage>
        <taxon>Eukaryota</taxon>
        <taxon>Metazoa</taxon>
        <taxon>Ecdysozoa</taxon>
        <taxon>Arthropoda</taxon>
        <taxon>Crustacea</taxon>
        <taxon>Branchiopoda</taxon>
        <taxon>Anostraca</taxon>
        <taxon>Artemiidae</taxon>
        <taxon>Artemia</taxon>
    </lineage>
</organism>
<keyword evidence="5" id="KW-1185">Reference proteome</keyword>
<comment type="caution">
    <text evidence="4">The sequence shown here is derived from an EMBL/GenBank/DDBJ whole genome shotgun (WGS) entry which is preliminary data.</text>
</comment>
<dbReference type="Gene3D" id="2.60.11.10">
    <property type="entry name" value="Cytochrome c oxidase, subunit Vb"/>
    <property type="match status" value="1"/>
</dbReference>